<feature type="compositionally biased region" description="Acidic residues" evidence="8">
    <location>
        <begin position="660"/>
        <end position="670"/>
    </location>
</feature>
<dbReference type="GO" id="GO:0000309">
    <property type="term" value="F:nicotinamide-nucleotide adenylyltransferase activity"/>
    <property type="evidence" value="ECO:0007669"/>
    <property type="project" value="TreeGrafter"/>
</dbReference>
<dbReference type="Pfam" id="PF01467">
    <property type="entry name" value="CTP_transf_like"/>
    <property type="match status" value="1"/>
</dbReference>
<dbReference type="NCBIfam" id="TIGR00482">
    <property type="entry name" value="nicotinate (nicotinamide) nucleotide adenylyltransferase"/>
    <property type="match status" value="1"/>
</dbReference>
<evidence type="ECO:0000313" key="11">
    <source>
        <dbReference type="WBParaSite" id="MBELARI_LOCUS15247"/>
    </source>
</evidence>
<feature type="region of interest" description="Disordered" evidence="8">
    <location>
        <begin position="498"/>
        <end position="690"/>
    </location>
</feature>
<dbReference type="GO" id="GO:0009435">
    <property type="term" value="P:NAD+ biosynthetic process"/>
    <property type="evidence" value="ECO:0007669"/>
    <property type="project" value="InterPro"/>
</dbReference>
<dbReference type="InterPro" id="IPR004821">
    <property type="entry name" value="Cyt_trans-like"/>
</dbReference>
<sequence length="690" mass="78510">MISSSSSRSSNAHKAVLICCGIFDPPTYAHLRMFERARDFLQRCLDWRVIEGVISPCGDQPRFAELTPLKHRLRMIEAAIRRSSWIRLSDWEAAQSKQPTCMELLRHFKKEYSSKFGETVEPILLCGGDVIDALIEVKRSSELLWSQNEMDSLLGEFTVVVIARPHTNPARTAYLLDAIRKHERNFHLIEDETYPNDASSTRLRLALRRGESIKYCTSDDVVEYINEQNLYTQPFNHRPGCAFYQVAQASSEHTVSTDKSQTTSTILMSETQIPSSAESTQSESDREKRKSSQTRNVISEPMRPKMPEELTEHLPQCPLSKKSPKLPIRDYPKENSIQVEHHPKCTESKEPKKVVKKTPPTPPMRRSSTTKMTKTKEIKFDQKVSRQADQIEDIWEPSTSEDTTRTENLEGGVDISEPLPSPPSLKTNGHHESKNFSVPEVPKIPRVSLPSHITDWRFGYESPNYDNVTLDELLEASTSWAEYMSAECKRLNAERETSVQSVAHSEPQPLRTIENGRNIPKNRGVRSQGDLHTKPPPPLKEPPDKKKVWPFNRNAKSLKDKEREERNQDEPSNEQINGGVSVPNLLKAAHNVRSSHSVEQKKSIRFASGMAKSAENLANERAEVDEREEMSKSMHVTRRSRLDDGMSKSYHGNNRRSTGEDEGNEGEDDDGKITLSFRRYRLAATPETTV</sequence>
<evidence type="ECO:0000313" key="10">
    <source>
        <dbReference type="Proteomes" id="UP000887575"/>
    </source>
</evidence>
<reference evidence="11" key="1">
    <citation type="submission" date="2024-02" db="UniProtKB">
        <authorList>
            <consortium name="WormBaseParasite"/>
        </authorList>
    </citation>
    <scope>IDENTIFICATION</scope>
</reference>
<dbReference type="WBParaSite" id="MBELARI_LOCUS15247">
    <property type="protein sequence ID" value="MBELARI_LOCUS15247"/>
    <property type="gene ID" value="MBELARI_LOCUS15247"/>
</dbReference>
<evidence type="ECO:0000256" key="5">
    <source>
        <dbReference type="ARBA" id="ARBA00022741"/>
    </source>
</evidence>
<proteinExistence type="predicted"/>
<dbReference type="PANTHER" id="PTHR12039:SF0">
    <property type="entry name" value="NICOTINAMIDE-NUCLEOTIDE ADENYLYLTRANSFERASE"/>
    <property type="match status" value="1"/>
</dbReference>
<dbReference type="SUPFAM" id="SSF52374">
    <property type="entry name" value="Nucleotidylyl transferase"/>
    <property type="match status" value="1"/>
</dbReference>
<dbReference type="InterPro" id="IPR005248">
    <property type="entry name" value="NadD/NMNAT"/>
</dbReference>
<evidence type="ECO:0000259" key="9">
    <source>
        <dbReference type="Pfam" id="PF01467"/>
    </source>
</evidence>
<feature type="compositionally biased region" description="Polar residues" evidence="8">
    <location>
        <begin position="254"/>
        <end position="282"/>
    </location>
</feature>
<dbReference type="Gene3D" id="3.40.50.620">
    <property type="entry name" value="HUPs"/>
    <property type="match status" value="1"/>
</dbReference>
<feature type="compositionally biased region" description="Basic and acidic residues" evidence="8">
    <location>
        <begin position="374"/>
        <end position="386"/>
    </location>
</feature>
<keyword evidence="10" id="KW-1185">Reference proteome</keyword>
<dbReference type="Proteomes" id="UP000887575">
    <property type="component" value="Unassembled WGS sequence"/>
</dbReference>
<keyword evidence="5" id="KW-0547">Nucleotide-binding</keyword>
<feature type="compositionally biased region" description="Basic and acidic residues" evidence="8">
    <location>
        <begin position="302"/>
        <end position="311"/>
    </location>
</feature>
<protein>
    <recommendedName>
        <fullName evidence="9">Cytidyltransferase-like domain-containing protein</fullName>
    </recommendedName>
</protein>
<dbReference type="InterPro" id="IPR014729">
    <property type="entry name" value="Rossmann-like_a/b/a_fold"/>
</dbReference>
<evidence type="ECO:0000256" key="2">
    <source>
        <dbReference type="ARBA" id="ARBA00022642"/>
    </source>
</evidence>
<evidence type="ECO:0000256" key="1">
    <source>
        <dbReference type="ARBA" id="ARBA00004790"/>
    </source>
</evidence>
<dbReference type="AlphaFoldDB" id="A0AAF3EMJ1"/>
<keyword evidence="7" id="KW-0520">NAD</keyword>
<comment type="pathway">
    <text evidence="1">Cofactor biosynthesis; NAD(+) biosynthesis.</text>
</comment>
<keyword evidence="2" id="KW-0662">Pyridine nucleotide biosynthesis</keyword>
<feature type="compositionally biased region" description="Basic and acidic residues" evidence="8">
    <location>
        <begin position="618"/>
        <end position="632"/>
    </location>
</feature>
<evidence type="ECO:0000256" key="6">
    <source>
        <dbReference type="ARBA" id="ARBA00022840"/>
    </source>
</evidence>
<dbReference type="InterPro" id="IPR051182">
    <property type="entry name" value="Euk_NMN_adenylyltrnsfrase"/>
</dbReference>
<evidence type="ECO:0000256" key="7">
    <source>
        <dbReference type="ARBA" id="ARBA00023027"/>
    </source>
</evidence>
<feature type="region of interest" description="Disordered" evidence="8">
    <location>
        <begin position="338"/>
        <end position="437"/>
    </location>
</feature>
<keyword evidence="4" id="KW-0548">Nucleotidyltransferase</keyword>
<feature type="domain" description="Cytidyltransferase-like" evidence="9">
    <location>
        <begin position="18"/>
        <end position="204"/>
    </location>
</feature>
<dbReference type="GO" id="GO:0005524">
    <property type="term" value="F:ATP binding"/>
    <property type="evidence" value="ECO:0007669"/>
    <property type="project" value="UniProtKB-KW"/>
</dbReference>
<name>A0AAF3EMJ1_9BILA</name>
<dbReference type="GO" id="GO:0004515">
    <property type="term" value="F:nicotinate-nucleotide adenylyltransferase activity"/>
    <property type="evidence" value="ECO:0007669"/>
    <property type="project" value="TreeGrafter"/>
</dbReference>
<feature type="region of interest" description="Disordered" evidence="8">
    <location>
        <begin position="254"/>
        <end position="311"/>
    </location>
</feature>
<keyword evidence="6" id="KW-0067">ATP-binding</keyword>
<evidence type="ECO:0000256" key="4">
    <source>
        <dbReference type="ARBA" id="ARBA00022695"/>
    </source>
</evidence>
<organism evidence="10 11">
    <name type="scientific">Mesorhabditis belari</name>
    <dbReference type="NCBI Taxonomy" id="2138241"/>
    <lineage>
        <taxon>Eukaryota</taxon>
        <taxon>Metazoa</taxon>
        <taxon>Ecdysozoa</taxon>
        <taxon>Nematoda</taxon>
        <taxon>Chromadorea</taxon>
        <taxon>Rhabditida</taxon>
        <taxon>Rhabditina</taxon>
        <taxon>Rhabditomorpha</taxon>
        <taxon>Rhabditoidea</taxon>
        <taxon>Rhabditidae</taxon>
        <taxon>Mesorhabditinae</taxon>
        <taxon>Mesorhabditis</taxon>
    </lineage>
</organism>
<feature type="compositionally biased region" description="Basic and acidic residues" evidence="8">
    <location>
        <begin position="557"/>
        <end position="569"/>
    </location>
</feature>
<evidence type="ECO:0000256" key="3">
    <source>
        <dbReference type="ARBA" id="ARBA00022679"/>
    </source>
</evidence>
<accession>A0AAF3EMJ1</accession>
<keyword evidence="3" id="KW-0808">Transferase</keyword>
<feature type="compositionally biased region" description="Basic and acidic residues" evidence="8">
    <location>
        <begin position="338"/>
        <end position="353"/>
    </location>
</feature>
<evidence type="ECO:0000256" key="8">
    <source>
        <dbReference type="SAM" id="MobiDB-lite"/>
    </source>
</evidence>
<dbReference type="PANTHER" id="PTHR12039">
    <property type="entry name" value="NICOTINAMIDE MONONUCLEOTIDE ADENYLYLTRANSFERASE"/>
    <property type="match status" value="1"/>
</dbReference>